<accession>A0AAW0TMU0</accession>
<dbReference type="EMBL" id="JARAKH010000029">
    <property type="protein sequence ID" value="KAK8387967.1"/>
    <property type="molecule type" value="Genomic_DNA"/>
</dbReference>
<protein>
    <submittedName>
        <fullName evidence="1">Uncharacterized protein</fullName>
    </submittedName>
</protein>
<gene>
    <name evidence="1" type="ORF">O3P69_020106</name>
</gene>
<organism evidence="1 2">
    <name type="scientific">Scylla paramamosain</name>
    <name type="common">Mud crab</name>
    <dbReference type="NCBI Taxonomy" id="85552"/>
    <lineage>
        <taxon>Eukaryota</taxon>
        <taxon>Metazoa</taxon>
        <taxon>Ecdysozoa</taxon>
        <taxon>Arthropoda</taxon>
        <taxon>Crustacea</taxon>
        <taxon>Multicrustacea</taxon>
        <taxon>Malacostraca</taxon>
        <taxon>Eumalacostraca</taxon>
        <taxon>Eucarida</taxon>
        <taxon>Decapoda</taxon>
        <taxon>Pleocyemata</taxon>
        <taxon>Brachyura</taxon>
        <taxon>Eubrachyura</taxon>
        <taxon>Portunoidea</taxon>
        <taxon>Portunidae</taxon>
        <taxon>Portuninae</taxon>
        <taxon>Scylla</taxon>
    </lineage>
</organism>
<dbReference type="Proteomes" id="UP001487740">
    <property type="component" value="Unassembled WGS sequence"/>
</dbReference>
<proteinExistence type="predicted"/>
<reference evidence="1 2" key="1">
    <citation type="submission" date="2023-03" db="EMBL/GenBank/DDBJ databases">
        <title>High-quality genome of Scylla paramamosain provides insights in environmental adaptation.</title>
        <authorList>
            <person name="Zhang L."/>
        </authorList>
    </citation>
    <scope>NUCLEOTIDE SEQUENCE [LARGE SCALE GENOMIC DNA]</scope>
    <source>
        <strain evidence="1">LZ_2023a</strain>
        <tissue evidence="1">Muscle</tissue>
    </source>
</reference>
<comment type="caution">
    <text evidence="1">The sequence shown here is derived from an EMBL/GenBank/DDBJ whole genome shotgun (WGS) entry which is preliminary data.</text>
</comment>
<evidence type="ECO:0000313" key="1">
    <source>
        <dbReference type="EMBL" id="KAK8387967.1"/>
    </source>
</evidence>
<dbReference type="AlphaFoldDB" id="A0AAW0TMU0"/>
<keyword evidence="2" id="KW-1185">Reference proteome</keyword>
<name>A0AAW0TMU0_SCYPA</name>
<evidence type="ECO:0000313" key="2">
    <source>
        <dbReference type="Proteomes" id="UP001487740"/>
    </source>
</evidence>
<sequence length="122" mass="13715">MVQPNTTLAQGDVAVLESGVGYSMKGMSPKLISLPCDYPLLTCRLTCHELITLYGLRWTWNGSTVLGQRQQWKTRAVRSGSPDATPGRLVSVSLSFVGEVWIERLPQHAWQCKQRQLSQTRR</sequence>